<dbReference type="Gene3D" id="3.30.450.40">
    <property type="match status" value="1"/>
</dbReference>
<evidence type="ECO:0000313" key="7">
    <source>
        <dbReference type="Proteomes" id="UP001156870"/>
    </source>
</evidence>
<protein>
    <recommendedName>
        <fullName evidence="2">diguanylate cyclase</fullName>
        <ecNumber evidence="2">2.7.7.65</ecNumber>
    </recommendedName>
</protein>
<feature type="coiled-coil region" evidence="4">
    <location>
        <begin position="2"/>
        <end position="29"/>
    </location>
</feature>
<reference evidence="6 7" key="1">
    <citation type="journal article" date="2014" name="Int. J. Syst. Evol. Microbiol.">
        <title>Complete genome sequence of Corynebacterium casei LMG S-19264T (=DSM 44701T), isolated from a smear-ripened cheese.</title>
        <authorList>
            <consortium name="US DOE Joint Genome Institute (JGI-PGF)"/>
            <person name="Walter F."/>
            <person name="Albersmeier A."/>
            <person name="Kalinowski J."/>
            <person name="Ruckert C."/>
        </authorList>
    </citation>
    <scope>NUCLEOTIDE SEQUENCE [LARGE SCALE GENOMIC DNA]</scope>
    <source>
        <strain evidence="6 7">NBRC 110095</strain>
    </source>
</reference>
<evidence type="ECO:0000256" key="2">
    <source>
        <dbReference type="ARBA" id="ARBA00012528"/>
    </source>
</evidence>
<dbReference type="FunFam" id="3.30.70.270:FF:000001">
    <property type="entry name" value="Diguanylate cyclase domain protein"/>
    <property type="match status" value="1"/>
</dbReference>
<dbReference type="InterPro" id="IPR029016">
    <property type="entry name" value="GAF-like_dom_sf"/>
</dbReference>
<keyword evidence="4" id="KW-0175">Coiled coil</keyword>
<evidence type="ECO:0000256" key="1">
    <source>
        <dbReference type="ARBA" id="ARBA00001946"/>
    </source>
</evidence>
<dbReference type="SMART" id="SM00065">
    <property type="entry name" value="GAF"/>
    <property type="match status" value="1"/>
</dbReference>
<comment type="cofactor">
    <cofactor evidence="1">
        <name>Mg(2+)</name>
        <dbReference type="ChEBI" id="CHEBI:18420"/>
    </cofactor>
</comment>
<evidence type="ECO:0000313" key="6">
    <source>
        <dbReference type="EMBL" id="GLS25923.1"/>
    </source>
</evidence>
<dbReference type="SUPFAM" id="SSF55073">
    <property type="entry name" value="Nucleotide cyclase"/>
    <property type="match status" value="1"/>
</dbReference>
<dbReference type="GO" id="GO:0052621">
    <property type="term" value="F:diguanylate cyclase activity"/>
    <property type="evidence" value="ECO:0007669"/>
    <property type="project" value="UniProtKB-EC"/>
</dbReference>
<dbReference type="EMBL" id="BSPD01000037">
    <property type="protein sequence ID" value="GLS25923.1"/>
    <property type="molecule type" value="Genomic_DNA"/>
</dbReference>
<comment type="catalytic activity">
    <reaction evidence="3">
        <text>2 GTP = 3',3'-c-di-GMP + 2 diphosphate</text>
        <dbReference type="Rhea" id="RHEA:24898"/>
        <dbReference type="ChEBI" id="CHEBI:33019"/>
        <dbReference type="ChEBI" id="CHEBI:37565"/>
        <dbReference type="ChEBI" id="CHEBI:58805"/>
        <dbReference type="EC" id="2.7.7.65"/>
    </reaction>
</comment>
<dbReference type="InterPro" id="IPR043128">
    <property type="entry name" value="Rev_trsase/Diguanyl_cyclase"/>
</dbReference>
<dbReference type="InterPro" id="IPR000160">
    <property type="entry name" value="GGDEF_dom"/>
</dbReference>
<gene>
    <name evidence="6" type="ORF">GCM10007877_16380</name>
</gene>
<dbReference type="PANTHER" id="PTHR45138:SF9">
    <property type="entry name" value="DIGUANYLATE CYCLASE DGCM-RELATED"/>
    <property type="match status" value="1"/>
</dbReference>
<dbReference type="EC" id="2.7.7.65" evidence="2"/>
<dbReference type="Gene3D" id="3.30.70.270">
    <property type="match status" value="1"/>
</dbReference>
<evidence type="ECO:0000259" key="5">
    <source>
        <dbReference type="PROSITE" id="PS50887"/>
    </source>
</evidence>
<evidence type="ECO:0000256" key="4">
    <source>
        <dbReference type="SAM" id="Coils"/>
    </source>
</evidence>
<comment type="caution">
    <text evidence="6">The sequence shown here is derived from an EMBL/GenBank/DDBJ whole genome shotgun (WGS) entry which is preliminary data.</text>
</comment>
<dbReference type="Proteomes" id="UP001156870">
    <property type="component" value="Unassembled WGS sequence"/>
</dbReference>
<dbReference type="InterPro" id="IPR050469">
    <property type="entry name" value="Diguanylate_Cyclase"/>
</dbReference>
<dbReference type="AlphaFoldDB" id="A0AA37WLS1"/>
<keyword evidence="7" id="KW-1185">Reference proteome</keyword>
<dbReference type="PROSITE" id="PS50887">
    <property type="entry name" value="GGDEF"/>
    <property type="match status" value="1"/>
</dbReference>
<dbReference type="InterPro" id="IPR007435">
    <property type="entry name" value="DUF484"/>
</dbReference>
<name>A0AA37WLS1_9GAMM</name>
<accession>A0AA37WLS1</accession>
<organism evidence="6 7">
    <name type="scientific">Marinibactrum halimedae</name>
    <dbReference type="NCBI Taxonomy" id="1444977"/>
    <lineage>
        <taxon>Bacteria</taxon>
        <taxon>Pseudomonadati</taxon>
        <taxon>Pseudomonadota</taxon>
        <taxon>Gammaproteobacteria</taxon>
        <taxon>Cellvibrionales</taxon>
        <taxon>Cellvibrionaceae</taxon>
        <taxon>Marinibactrum</taxon>
    </lineage>
</organism>
<dbReference type="InterPro" id="IPR029787">
    <property type="entry name" value="Nucleotide_cyclase"/>
</dbReference>
<dbReference type="CDD" id="cd01949">
    <property type="entry name" value="GGDEF"/>
    <property type="match status" value="1"/>
</dbReference>
<dbReference type="Pfam" id="PF04340">
    <property type="entry name" value="DUF484"/>
    <property type="match status" value="1"/>
</dbReference>
<dbReference type="Pfam" id="PF00990">
    <property type="entry name" value="GGDEF"/>
    <property type="match status" value="1"/>
</dbReference>
<dbReference type="InterPro" id="IPR003018">
    <property type="entry name" value="GAF"/>
</dbReference>
<dbReference type="SUPFAM" id="SSF55781">
    <property type="entry name" value="GAF domain-like"/>
    <property type="match status" value="1"/>
</dbReference>
<proteinExistence type="predicted"/>
<dbReference type="PANTHER" id="PTHR45138">
    <property type="entry name" value="REGULATORY COMPONENTS OF SENSORY TRANSDUCTION SYSTEM"/>
    <property type="match status" value="1"/>
</dbReference>
<evidence type="ECO:0000256" key="3">
    <source>
        <dbReference type="ARBA" id="ARBA00034247"/>
    </source>
</evidence>
<dbReference type="SMART" id="SM00267">
    <property type="entry name" value="GGDEF"/>
    <property type="match status" value="1"/>
</dbReference>
<sequence length="366" mass="41351">MEMSIENENKRLRAIVQQLLDRIEENQRIQEHFHQFEFKLLSATGLQDLLHLLLDDACRHFRLASSSVFLLDEDGSLEGLITSLGIDHYQSRLQLRSSPEFYEKIYTGEPRVTLQEVDVLTSTRLFPGAPNVGSAALLPLIRQHRLVGSLHLASSEATRFTPDKSADFLSHLSSLIVMCLQNSISWERLELQGQLDTLTGVGNRRYFDRAMEQELDRANRNHGHLSCLFIDADHFKHINDTFGHMAGDLCLQFLAKRIGQQLRKTDILCRYGGEEFIVLMPGTESKQAILIAERIRHAVAQESLTMGEQTIPLTVSAGVSTWKARKTKQVLTPEELSENGKALVERADKAMYAAKQNGRNCVAVEK</sequence>
<dbReference type="NCBIfam" id="TIGR00254">
    <property type="entry name" value="GGDEF"/>
    <property type="match status" value="1"/>
</dbReference>
<feature type="domain" description="GGDEF" evidence="5">
    <location>
        <begin position="223"/>
        <end position="366"/>
    </location>
</feature>